<evidence type="ECO:0000313" key="3">
    <source>
        <dbReference type="Proteomes" id="UP000479190"/>
    </source>
</evidence>
<protein>
    <submittedName>
        <fullName evidence="2">Uncharacterized protein</fullName>
    </submittedName>
</protein>
<name>A0A6H5IIE0_9HYME</name>
<gene>
    <name evidence="2" type="ORF">TBRA_LOCUS9731</name>
</gene>
<reference evidence="2 3" key="1">
    <citation type="submission" date="2020-02" db="EMBL/GenBank/DDBJ databases">
        <authorList>
            <person name="Ferguson B K."/>
        </authorList>
    </citation>
    <scope>NUCLEOTIDE SEQUENCE [LARGE SCALE GENOMIC DNA]</scope>
</reference>
<feature type="region of interest" description="Disordered" evidence="1">
    <location>
        <begin position="48"/>
        <end position="96"/>
    </location>
</feature>
<sequence>MVTVDDVILRFYAKTHKSQYWKKHATTTPRDSSGIDADLLSIGQALRSVGARPGRPDPHTRGHNREDAGGRAPTGRVRGQVQGRAGRDRAGAAPTLRALPHALGQRVVDRPGREGRQGGFRWRIVVRQGQEQKMMMVAVVRCRRSTRAPIKLR</sequence>
<keyword evidence="3" id="KW-1185">Reference proteome</keyword>
<feature type="compositionally biased region" description="Low complexity" evidence="1">
    <location>
        <begin position="75"/>
        <end position="84"/>
    </location>
</feature>
<accession>A0A6H5IIE0</accession>
<evidence type="ECO:0000313" key="2">
    <source>
        <dbReference type="EMBL" id="CAB0037928.1"/>
    </source>
</evidence>
<dbReference type="EMBL" id="CADCXV010000880">
    <property type="protein sequence ID" value="CAB0037928.1"/>
    <property type="molecule type" value="Genomic_DNA"/>
</dbReference>
<dbReference type="AlphaFoldDB" id="A0A6H5IIE0"/>
<feature type="compositionally biased region" description="Basic and acidic residues" evidence="1">
    <location>
        <begin position="54"/>
        <end position="69"/>
    </location>
</feature>
<organism evidence="2 3">
    <name type="scientific">Trichogramma brassicae</name>
    <dbReference type="NCBI Taxonomy" id="86971"/>
    <lineage>
        <taxon>Eukaryota</taxon>
        <taxon>Metazoa</taxon>
        <taxon>Ecdysozoa</taxon>
        <taxon>Arthropoda</taxon>
        <taxon>Hexapoda</taxon>
        <taxon>Insecta</taxon>
        <taxon>Pterygota</taxon>
        <taxon>Neoptera</taxon>
        <taxon>Endopterygota</taxon>
        <taxon>Hymenoptera</taxon>
        <taxon>Apocrita</taxon>
        <taxon>Proctotrupomorpha</taxon>
        <taxon>Chalcidoidea</taxon>
        <taxon>Trichogrammatidae</taxon>
        <taxon>Trichogramma</taxon>
    </lineage>
</organism>
<proteinExistence type="predicted"/>
<dbReference type="Proteomes" id="UP000479190">
    <property type="component" value="Unassembled WGS sequence"/>
</dbReference>
<evidence type="ECO:0000256" key="1">
    <source>
        <dbReference type="SAM" id="MobiDB-lite"/>
    </source>
</evidence>